<evidence type="ECO:0000313" key="1">
    <source>
        <dbReference type="EMBL" id="KAG7370173.1"/>
    </source>
</evidence>
<name>A0A9K3LY59_9STRA</name>
<dbReference type="Proteomes" id="UP000693970">
    <property type="component" value="Unassembled WGS sequence"/>
</dbReference>
<sequence length="129" mass="14908">MRKMMPQEEWWILLRSQHVEHGLQSTLQRLKVSPLQLLESIYDRSGCQNLTDRGQNYVKDLHPKTVCPHCQRRSSRLKIRTIAWNGLNAHGIPTKAVEGRGTHLESMEKLMATDEYVEDEALVPTNFGK</sequence>
<accession>A0A9K3LY59</accession>
<evidence type="ECO:0000313" key="2">
    <source>
        <dbReference type="Proteomes" id="UP000693970"/>
    </source>
</evidence>
<gene>
    <name evidence="1" type="ORF">IV203_027919</name>
</gene>
<reference evidence="1" key="2">
    <citation type="submission" date="2021-04" db="EMBL/GenBank/DDBJ databases">
        <authorList>
            <person name="Podell S."/>
        </authorList>
    </citation>
    <scope>NUCLEOTIDE SEQUENCE</scope>
    <source>
        <strain evidence="1">Hildebrandi</strain>
    </source>
</reference>
<proteinExistence type="predicted"/>
<protein>
    <submittedName>
        <fullName evidence="1">Uncharacterized protein</fullName>
    </submittedName>
</protein>
<dbReference type="EMBL" id="JAGRRH010000005">
    <property type="protein sequence ID" value="KAG7370173.1"/>
    <property type="molecule type" value="Genomic_DNA"/>
</dbReference>
<comment type="caution">
    <text evidence="1">The sequence shown here is derived from an EMBL/GenBank/DDBJ whole genome shotgun (WGS) entry which is preliminary data.</text>
</comment>
<dbReference type="AlphaFoldDB" id="A0A9K3LY59"/>
<keyword evidence="2" id="KW-1185">Reference proteome</keyword>
<organism evidence="1 2">
    <name type="scientific">Nitzschia inconspicua</name>
    <dbReference type="NCBI Taxonomy" id="303405"/>
    <lineage>
        <taxon>Eukaryota</taxon>
        <taxon>Sar</taxon>
        <taxon>Stramenopiles</taxon>
        <taxon>Ochrophyta</taxon>
        <taxon>Bacillariophyta</taxon>
        <taxon>Bacillariophyceae</taxon>
        <taxon>Bacillariophycidae</taxon>
        <taxon>Bacillariales</taxon>
        <taxon>Bacillariaceae</taxon>
        <taxon>Nitzschia</taxon>
    </lineage>
</organism>
<reference evidence="1" key="1">
    <citation type="journal article" date="2021" name="Sci. Rep.">
        <title>Diploid genomic architecture of Nitzschia inconspicua, an elite biomass production diatom.</title>
        <authorList>
            <person name="Oliver A."/>
            <person name="Podell S."/>
            <person name="Pinowska A."/>
            <person name="Traller J.C."/>
            <person name="Smith S.R."/>
            <person name="McClure R."/>
            <person name="Beliaev A."/>
            <person name="Bohutskyi P."/>
            <person name="Hill E.A."/>
            <person name="Rabines A."/>
            <person name="Zheng H."/>
            <person name="Allen L.Z."/>
            <person name="Kuo A."/>
            <person name="Grigoriev I.V."/>
            <person name="Allen A.E."/>
            <person name="Hazlebeck D."/>
            <person name="Allen E.E."/>
        </authorList>
    </citation>
    <scope>NUCLEOTIDE SEQUENCE</scope>
    <source>
        <strain evidence="1">Hildebrandi</strain>
    </source>
</reference>